<dbReference type="InterPro" id="IPR011701">
    <property type="entry name" value="MFS"/>
</dbReference>
<dbReference type="CDD" id="cd17324">
    <property type="entry name" value="MFS_NepI_like"/>
    <property type="match status" value="1"/>
</dbReference>
<evidence type="ECO:0000256" key="6">
    <source>
        <dbReference type="SAM" id="Phobius"/>
    </source>
</evidence>
<keyword evidence="9" id="KW-1185">Reference proteome</keyword>
<dbReference type="PANTHER" id="PTHR42910:SF1">
    <property type="entry name" value="MAJOR FACILITATOR SUPERFAMILY (MFS) PROFILE DOMAIN-CONTAINING PROTEIN"/>
    <property type="match status" value="1"/>
</dbReference>
<dbReference type="GO" id="GO:0005886">
    <property type="term" value="C:plasma membrane"/>
    <property type="evidence" value="ECO:0007669"/>
    <property type="project" value="UniProtKB-SubCell"/>
</dbReference>
<accession>A0A0S4QN30</accession>
<dbReference type="Proteomes" id="UP000198802">
    <property type="component" value="Unassembled WGS sequence"/>
</dbReference>
<dbReference type="EMBL" id="FAOZ01000010">
    <property type="protein sequence ID" value="CUU57008.1"/>
    <property type="molecule type" value="Genomic_DNA"/>
</dbReference>
<name>A0A0S4QN30_9ACTN</name>
<evidence type="ECO:0000313" key="8">
    <source>
        <dbReference type="EMBL" id="CUU57008.1"/>
    </source>
</evidence>
<evidence type="ECO:0000256" key="2">
    <source>
        <dbReference type="ARBA" id="ARBA00022692"/>
    </source>
</evidence>
<protein>
    <submittedName>
        <fullName evidence="8">Predicted arabinose efflux permease, MFS family</fullName>
    </submittedName>
</protein>
<dbReference type="AlphaFoldDB" id="A0A0S4QN30"/>
<dbReference type="SUPFAM" id="SSF103473">
    <property type="entry name" value="MFS general substrate transporter"/>
    <property type="match status" value="1"/>
</dbReference>
<organism evidence="8 9">
    <name type="scientific">Parafrankia irregularis</name>
    <dbReference type="NCBI Taxonomy" id="795642"/>
    <lineage>
        <taxon>Bacteria</taxon>
        <taxon>Bacillati</taxon>
        <taxon>Actinomycetota</taxon>
        <taxon>Actinomycetes</taxon>
        <taxon>Frankiales</taxon>
        <taxon>Frankiaceae</taxon>
        <taxon>Parafrankia</taxon>
    </lineage>
</organism>
<evidence type="ECO:0000256" key="5">
    <source>
        <dbReference type="SAM" id="MobiDB-lite"/>
    </source>
</evidence>
<dbReference type="PROSITE" id="PS50850">
    <property type="entry name" value="MFS"/>
    <property type="match status" value="1"/>
</dbReference>
<feature type="transmembrane region" description="Helical" evidence="6">
    <location>
        <begin position="319"/>
        <end position="335"/>
    </location>
</feature>
<evidence type="ECO:0000256" key="1">
    <source>
        <dbReference type="ARBA" id="ARBA00004651"/>
    </source>
</evidence>
<evidence type="ECO:0000256" key="3">
    <source>
        <dbReference type="ARBA" id="ARBA00022989"/>
    </source>
</evidence>
<feature type="transmembrane region" description="Helical" evidence="6">
    <location>
        <begin position="180"/>
        <end position="198"/>
    </location>
</feature>
<feature type="transmembrane region" description="Helical" evidence="6">
    <location>
        <begin position="382"/>
        <end position="402"/>
    </location>
</feature>
<keyword evidence="4 6" id="KW-0472">Membrane</keyword>
<feature type="transmembrane region" description="Helical" evidence="6">
    <location>
        <begin position="356"/>
        <end position="376"/>
    </location>
</feature>
<dbReference type="InterPro" id="IPR020846">
    <property type="entry name" value="MFS_dom"/>
</dbReference>
<proteinExistence type="predicted"/>
<feature type="transmembrane region" description="Helical" evidence="6">
    <location>
        <begin position="95"/>
        <end position="113"/>
    </location>
</feature>
<sequence>MAMGNMAMGNGDTTSARRPSARWSLSDHRILVLAITAGAVAANLYYGQTLLVDMAQGLDVGESTIGAIVASTQLSYAVGLVLLVPLGDVADRRRLVSILLAATMVVLAGVATAPNAAVLLVASIMLGLVNVTPQIALPLAVHLSRPADRGRVAGQIMTGLLTGILLSRTVAGIIGGQFGWRTMYGCAAVWTAVLLVACRRALPISPKTTDWAYRDLVANTFLLAVRTRGLRRPMLYGFLAFAVLTGFWTTLPARLSGAPFERGPTTVGLIALIGVGGALVAPRAGRIADMGRGRLVTLCGLLMIASSFCVLAAGRSSLVVLALGVVLLDVGYSAANSANQQRIFASAGETAARLNTIYVVTLFAGGTLGTNAALAIWQQWGWTGVCLFGGLLASAGAAAATTDFDFRGRRVRGDGPTPSEMPTRREQSVN</sequence>
<feature type="domain" description="Major facilitator superfamily (MFS) profile" evidence="7">
    <location>
        <begin position="29"/>
        <end position="407"/>
    </location>
</feature>
<dbReference type="PANTHER" id="PTHR42910">
    <property type="entry name" value="TRANSPORTER SCO4007-RELATED"/>
    <property type="match status" value="1"/>
</dbReference>
<dbReference type="Gene3D" id="1.20.1250.20">
    <property type="entry name" value="MFS general substrate transporter like domains"/>
    <property type="match status" value="1"/>
</dbReference>
<feature type="transmembrane region" description="Helical" evidence="6">
    <location>
        <begin position="152"/>
        <end position="174"/>
    </location>
</feature>
<evidence type="ECO:0000313" key="9">
    <source>
        <dbReference type="Proteomes" id="UP000198802"/>
    </source>
</evidence>
<feature type="transmembrane region" description="Helical" evidence="6">
    <location>
        <begin position="119"/>
        <end position="140"/>
    </location>
</feature>
<feature type="transmembrane region" description="Helical" evidence="6">
    <location>
        <begin position="293"/>
        <end position="313"/>
    </location>
</feature>
<reference evidence="9" key="1">
    <citation type="submission" date="2015-11" db="EMBL/GenBank/DDBJ databases">
        <authorList>
            <person name="Varghese N."/>
        </authorList>
    </citation>
    <scope>NUCLEOTIDE SEQUENCE [LARGE SCALE GENOMIC DNA]</scope>
    <source>
        <strain evidence="9">DSM 45899</strain>
    </source>
</reference>
<dbReference type="InterPro" id="IPR036259">
    <property type="entry name" value="MFS_trans_sf"/>
</dbReference>
<feature type="transmembrane region" description="Helical" evidence="6">
    <location>
        <begin position="263"/>
        <end position="281"/>
    </location>
</feature>
<dbReference type="GO" id="GO:0022857">
    <property type="term" value="F:transmembrane transporter activity"/>
    <property type="evidence" value="ECO:0007669"/>
    <property type="project" value="InterPro"/>
</dbReference>
<comment type="subcellular location">
    <subcellularLocation>
        <location evidence="1">Cell membrane</location>
        <topology evidence="1">Multi-pass membrane protein</topology>
    </subcellularLocation>
</comment>
<evidence type="ECO:0000256" key="4">
    <source>
        <dbReference type="ARBA" id="ARBA00023136"/>
    </source>
</evidence>
<feature type="transmembrane region" description="Helical" evidence="6">
    <location>
        <begin position="234"/>
        <end position="251"/>
    </location>
</feature>
<evidence type="ECO:0000259" key="7">
    <source>
        <dbReference type="PROSITE" id="PS50850"/>
    </source>
</evidence>
<dbReference type="Pfam" id="PF07690">
    <property type="entry name" value="MFS_1"/>
    <property type="match status" value="1"/>
</dbReference>
<gene>
    <name evidence="8" type="ORF">Ga0074812_11023</name>
</gene>
<keyword evidence="2 6" id="KW-0812">Transmembrane</keyword>
<feature type="transmembrane region" description="Helical" evidence="6">
    <location>
        <begin position="65"/>
        <end position="83"/>
    </location>
</feature>
<feature type="region of interest" description="Disordered" evidence="5">
    <location>
        <begin position="409"/>
        <end position="430"/>
    </location>
</feature>
<keyword evidence="3 6" id="KW-1133">Transmembrane helix</keyword>